<dbReference type="Gene3D" id="1.10.10.2910">
    <property type="match status" value="1"/>
</dbReference>
<dbReference type="RefSeq" id="WP_052103398.1">
    <property type="nucleotide sequence ID" value="NZ_AXNT01000006.1"/>
</dbReference>
<evidence type="ECO:0000259" key="1">
    <source>
        <dbReference type="Pfam" id="PF06114"/>
    </source>
</evidence>
<organism evidence="2 3">
    <name type="scientific">Cellulomonas cellasea DSM 20118</name>
    <dbReference type="NCBI Taxonomy" id="1408250"/>
    <lineage>
        <taxon>Bacteria</taxon>
        <taxon>Bacillati</taxon>
        <taxon>Actinomycetota</taxon>
        <taxon>Actinomycetes</taxon>
        <taxon>Micrococcales</taxon>
        <taxon>Cellulomonadaceae</taxon>
        <taxon>Cellulomonas</taxon>
    </lineage>
</organism>
<comment type="caution">
    <text evidence="2">The sequence shown here is derived from an EMBL/GenBank/DDBJ whole genome shotgun (WGS) entry which is preliminary data.</text>
</comment>
<keyword evidence="3" id="KW-1185">Reference proteome</keyword>
<name>A0A0A0BC74_9CELL</name>
<dbReference type="OrthoDB" id="9794834at2"/>
<dbReference type="Pfam" id="PF06114">
    <property type="entry name" value="Peptidase_M78"/>
    <property type="match status" value="1"/>
</dbReference>
<evidence type="ECO:0000313" key="2">
    <source>
        <dbReference type="EMBL" id="KGM03712.1"/>
    </source>
</evidence>
<dbReference type="EMBL" id="AXNT01000006">
    <property type="protein sequence ID" value="KGM03712.1"/>
    <property type="molecule type" value="Genomic_DNA"/>
</dbReference>
<feature type="domain" description="IrrE N-terminal-like" evidence="1">
    <location>
        <begin position="43"/>
        <end position="164"/>
    </location>
</feature>
<dbReference type="Proteomes" id="UP000029833">
    <property type="component" value="Unassembled WGS sequence"/>
</dbReference>
<gene>
    <name evidence="2" type="ORF">Q760_14780</name>
</gene>
<reference evidence="2 3" key="1">
    <citation type="submission" date="2013-10" db="EMBL/GenBank/DDBJ databases">
        <authorList>
            <person name="Wang G."/>
            <person name="Zhuang W."/>
        </authorList>
    </citation>
    <scope>NUCLEOTIDE SEQUENCE [LARGE SCALE GENOMIC DNA]</scope>
    <source>
        <strain evidence="2 3">DSM 20118</strain>
    </source>
</reference>
<dbReference type="PANTHER" id="PTHR43236">
    <property type="entry name" value="ANTITOXIN HIGA1"/>
    <property type="match status" value="1"/>
</dbReference>
<dbReference type="InterPro" id="IPR010359">
    <property type="entry name" value="IrrE_HExxH"/>
</dbReference>
<dbReference type="InterPro" id="IPR052345">
    <property type="entry name" value="Rad_response_metalloprotease"/>
</dbReference>
<sequence>MASTLTGLSVDQIRKQASDIAVAVLENYWDEAAFPVDPVQIARRIGVEVFSAELGNEVSGLLLGNEEGAAIYIDQDQPPNRYRFTVAHELGHYVERGSRLDAEIAYIDRRSDDNRGDPDEIYANQFAGELLMPKAVLEELASQNFNDVQIASYMGVSLSALQYRKQLLSL</sequence>
<dbReference type="AlphaFoldDB" id="A0A0A0BC74"/>
<dbReference type="PANTHER" id="PTHR43236:SF1">
    <property type="entry name" value="BLL7220 PROTEIN"/>
    <property type="match status" value="1"/>
</dbReference>
<evidence type="ECO:0000313" key="3">
    <source>
        <dbReference type="Proteomes" id="UP000029833"/>
    </source>
</evidence>
<protein>
    <recommendedName>
        <fullName evidence="1">IrrE N-terminal-like domain-containing protein</fullName>
    </recommendedName>
</protein>
<accession>A0A0A0BC74</accession>
<proteinExistence type="predicted"/>